<dbReference type="CDD" id="cd18773">
    <property type="entry name" value="PDC1_HK_sensor"/>
    <property type="match status" value="1"/>
</dbReference>
<dbReference type="eggNOG" id="COG5001">
    <property type="taxonomic scope" value="Bacteria"/>
</dbReference>
<dbReference type="InterPro" id="IPR029787">
    <property type="entry name" value="Nucleotide_cyclase"/>
</dbReference>
<organism evidence="7 8">
    <name type="scientific">Albidiferax ferrireducens (strain ATCC BAA-621 / DSM 15236 / T118)</name>
    <name type="common">Rhodoferax ferrireducens</name>
    <dbReference type="NCBI Taxonomy" id="338969"/>
    <lineage>
        <taxon>Bacteria</taxon>
        <taxon>Pseudomonadati</taxon>
        <taxon>Pseudomonadota</taxon>
        <taxon>Betaproteobacteria</taxon>
        <taxon>Burkholderiales</taxon>
        <taxon>Comamonadaceae</taxon>
        <taxon>Rhodoferax</taxon>
    </lineage>
</organism>
<dbReference type="Pfam" id="PF13426">
    <property type="entry name" value="PAS_9"/>
    <property type="match status" value="1"/>
</dbReference>
<keyword evidence="8" id="KW-1185">Reference proteome</keyword>
<dbReference type="GO" id="GO:0003824">
    <property type="term" value="F:catalytic activity"/>
    <property type="evidence" value="ECO:0007669"/>
    <property type="project" value="UniProtKB-ARBA"/>
</dbReference>
<dbReference type="Pfam" id="PF13185">
    <property type="entry name" value="GAF_2"/>
    <property type="match status" value="1"/>
</dbReference>
<dbReference type="PANTHER" id="PTHR44757">
    <property type="entry name" value="DIGUANYLATE CYCLASE DGCP"/>
    <property type="match status" value="1"/>
</dbReference>
<reference evidence="8" key="1">
    <citation type="submission" date="2006-02" db="EMBL/GenBank/DDBJ databases">
        <title>Complete sequence of chromosome of Rhodoferax ferrireducens DSM 15236.</title>
        <authorList>
            <person name="Copeland A."/>
            <person name="Lucas S."/>
            <person name="Lapidus A."/>
            <person name="Barry K."/>
            <person name="Detter J.C."/>
            <person name="Glavina del Rio T."/>
            <person name="Hammon N."/>
            <person name="Israni S."/>
            <person name="Pitluck S."/>
            <person name="Brettin T."/>
            <person name="Bruce D."/>
            <person name="Han C."/>
            <person name="Tapia R."/>
            <person name="Gilna P."/>
            <person name="Kiss H."/>
            <person name="Schmutz J."/>
            <person name="Larimer F."/>
            <person name="Land M."/>
            <person name="Kyrpides N."/>
            <person name="Ivanova N."/>
            <person name="Richardson P."/>
        </authorList>
    </citation>
    <scope>NUCLEOTIDE SEQUENCE [LARGE SCALE GENOMIC DNA]</scope>
    <source>
        <strain evidence="8">ATCC BAA-621 / DSM 15236 / T118</strain>
    </source>
</reference>
<dbReference type="InterPro" id="IPR003660">
    <property type="entry name" value="HAMP_dom"/>
</dbReference>
<dbReference type="PANTHER" id="PTHR44757:SF2">
    <property type="entry name" value="BIOFILM ARCHITECTURE MAINTENANCE PROTEIN MBAA"/>
    <property type="match status" value="1"/>
</dbReference>
<keyword evidence="1" id="KW-0812">Transmembrane</keyword>
<dbReference type="Pfam" id="PF00563">
    <property type="entry name" value="EAL"/>
    <property type="match status" value="1"/>
</dbReference>
<dbReference type="GO" id="GO:0016020">
    <property type="term" value="C:membrane"/>
    <property type="evidence" value="ECO:0007669"/>
    <property type="project" value="InterPro"/>
</dbReference>
<dbReference type="Pfam" id="PF00990">
    <property type="entry name" value="GGDEF"/>
    <property type="match status" value="1"/>
</dbReference>
<dbReference type="eggNOG" id="COG5000">
    <property type="taxonomic scope" value="Bacteria"/>
</dbReference>
<dbReference type="InterPro" id="IPR000014">
    <property type="entry name" value="PAS"/>
</dbReference>
<dbReference type="Gene3D" id="3.30.450.20">
    <property type="entry name" value="PAS domain"/>
    <property type="match status" value="4"/>
</dbReference>
<dbReference type="InterPro" id="IPR000700">
    <property type="entry name" value="PAS-assoc_C"/>
</dbReference>
<dbReference type="Pfam" id="PF00989">
    <property type="entry name" value="PAS"/>
    <property type="match status" value="2"/>
</dbReference>
<evidence type="ECO:0000259" key="4">
    <source>
        <dbReference type="PROSITE" id="PS50883"/>
    </source>
</evidence>
<dbReference type="SUPFAM" id="SSF141868">
    <property type="entry name" value="EAL domain-like"/>
    <property type="match status" value="1"/>
</dbReference>
<keyword evidence="1" id="KW-1133">Transmembrane helix</keyword>
<dbReference type="PROSITE" id="PS50887">
    <property type="entry name" value="GGDEF"/>
    <property type="match status" value="1"/>
</dbReference>
<protein>
    <submittedName>
        <fullName evidence="7">Diguanylate cyclase/phosphodiesterase with PAS/PAC and GAF sensor(S)</fullName>
    </submittedName>
</protein>
<keyword evidence="1" id="KW-0472">Membrane</keyword>
<feature type="domain" description="PAS" evidence="2">
    <location>
        <begin position="657"/>
        <end position="727"/>
    </location>
</feature>
<evidence type="ECO:0000256" key="1">
    <source>
        <dbReference type="SAM" id="Phobius"/>
    </source>
</evidence>
<dbReference type="SMART" id="SM00267">
    <property type="entry name" value="GGDEF"/>
    <property type="match status" value="1"/>
</dbReference>
<sequence length="1353" mass="148325">MDLNIFQSHSLKARVTLFSLTIFVLSIWALALFASRMLRADMQQQLGDQQLASVTGVAAGISHKLEERLVALDQVAERMDPALLRHDAALQEFLEAQPVFRGLFNAGVIVTTLDGTVSHAVPFAKERIGVTTLAIGAIAAALRQGRTTVGQPVMDKALPAPLITMAAPIRNPQGQVIGALAGMINLTLPNLLDPISQGRYGKTGSYLLVARPARMVITNTDKKRVMEAAPAPGVNRLIDRFMQGYEGSAIFVDPFEVETLTSAKGITLADWYVAAALPTAEAFAPIDAMQRRIVLATVLLTLLAGGLTWWMLRRQLAPLLATAETLVALPTAQTFPIALPVAHPDEIGHLIDGFNHLLAHLHQRETLLKQILDTSSAAIFVIDSQGRITQANQRMAEMFGCPLDTLIGHDYVSLVHPAERNVGQQNMLALLANKVSSSDLERLYWRADESEFWGHLACRGFHDASTHQHCFVGVITDITERIQVGKFEQLRSRILELLASGEPLPLILEALVRGVEQLNPTMLCSILLLSGDGQHLGQGVAPSLPDFYNAAIDGIEIGAGAGSCGTSAFTAERVIVSDIATHVYWQRYKELAARADLGACWSQPILSSLGQVLGTFASYHHTTHTPTSAEIASVERFARIAAIVIEGQAAAKKMRDSEERFRTLIEESPAAILVHRELRIIYLNPAAIAMFGARTAQELVGKALLDLIHPDSHQVATARVRHITNTGHAAPLIDEKYLRLDGTPIDVEVQSTSIIYEGLAAIRTAFRDISERKLAHDKLQLAANVFSHAREGIAITDARATIIDVNEAFCRITGYSRDEVLGQNPRVLGSGRQDKAFYAAMWHDLGEQGHWYGEIWNRRKNGELYPEMLTISAVRTDQGQVQNYVALFSDISAIKAHQHELEHIAHFDALTNLPNRVLLADRLQQAMAQAQRRGQMLALAYLDLDGFKAINDRHGHEAGDLLLMTVATRMKQTLREGDTLARIGGDEFVAVLLDLSDSKASAPMLSRLLAAAAEPVRLGDLALQVSASLGVTFYPQVDEMEADQLLRQADQAMYQAKLAGKNRYHFFDAAQDRSARGHHESLERIRQALDRREFVLYYQPKVNMRTGAVIGAEALIRWQHPEKGLLAPALFLPVIEDHPLAVDIGEWVIATALIQNELWQADGLDMPISVNVGARQLQQADFVPRLRELLAAQPGVKPFQLEIEVLETSALEDWVGVSQSIEECREMGVLFALDDFGTGYSSLTYLKRLQVDLLKIDQSFVRDMLDDPDDMAILQGVIGLAGAFRRNVIAEGVETIAHGTLLLQLGCDLGQGFGIARPMPADLFPAWAASWQRDAAWVAAGGTDHPSLMATLQ</sequence>
<accession>Q21WZ5</accession>
<gene>
    <name evidence="7" type="ordered locus">Rfer_1983</name>
</gene>
<proteinExistence type="predicted"/>
<evidence type="ECO:0000259" key="2">
    <source>
        <dbReference type="PROSITE" id="PS50112"/>
    </source>
</evidence>
<dbReference type="InterPro" id="IPR052155">
    <property type="entry name" value="Biofilm_reg_signaling"/>
</dbReference>
<evidence type="ECO:0000313" key="7">
    <source>
        <dbReference type="EMBL" id="ABD69708.1"/>
    </source>
</evidence>
<dbReference type="NCBIfam" id="TIGR00229">
    <property type="entry name" value="sensory_box"/>
    <property type="match status" value="3"/>
</dbReference>
<feature type="domain" description="EAL" evidence="4">
    <location>
        <begin position="1078"/>
        <end position="1332"/>
    </location>
</feature>
<dbReference type="InterPro" id="IPR029016">
    <property type="entry name" value="GAF-like_dom_sf"/>
</dbReference>
<dbReference type="EMBL" id="CP000267">
    <property type="protein sequence ID" value="ABD69708.1"/>
    <property type="molecule type" value="Genomic_DNA"/>
</dbReference>
<dbReference type="InterPro" id="IPR000160">
    <property type="entry name" value="GGDEF_dom"/>
</dbReference>
<dbReference type="InterPro" id="IPR001633">
    <property type="entry name" value="EAL_dom"/>
</dbReference>
<dbReference type="PROSITE" id="PS50883">
    <property type="entry name" value="EAL"/>
    <property type="match status" value="1"/>
</dbReference>
<dbReference type="SUPFAM" id="SSF55073">
    <property type="entry name" value="Nucleotide cyclase"/>
    <property type="match status" value="1"/>
</dbReference>
<dbReference type="SUPFAM" id="SSF55781">
    <property type="entry name" value="GAF domain-like"/>
    <property type="match status" value="1"/>
</dbReference>
<dbReference type="HOGENOM" id="CLU_000445_70_44_4"/>
<dbReference type="Proteomes" id="UP000008332">
    <property type="component" value="Chromosome"/>
</dbReference>
<dbReference type="SMART" id="SM00086">
    <property type="entry name" value="PAC"/>
    <property type="match status" value="3"/>
</dbReference>
<dbReference type="Gene3D" id="3.30.450.40">
    <property type="match status" value="1"/>
</dbReference>
<dbReference type="RefSeq" id="WP_011464276.1">
    <property type="nucleotide sequence ID" value="NC_007908.1"/>
</dbReference>
<dbReference type="KEGG" id="rfr:Rfer_1983"/>
<dbReference type="PROSITE" id="PS50113">
    <property type="entry name" value="PAC"/>
    <property type="match status" value="1"/>
</dbReference>
<dbReference type="GO" id="GO:0006355">
    <property type="term" value="P:regulation of DNA-templated transcription"/>
    <property type="evidence" value="ECO:0007669"/>
    <property type="project" value="InterPro"/>
</dbReference>
<dbReference type="InterPro" id="IPR001610">
    <property type="entry name" value="PAC"/>
</dbReference>
<dbReference type="PROSITE" id="PS50885">
    <property type="entry name" value="HAMP"/>
    <property type="match status" value="1"/>
</dbReference>
<dbReference type="SUPFAM" id="SSF55785">
    <property type="entry name" value="PYP-like sensor domain (PAS domain)"/>
    <property type="match status" value="3"/>
</dbReference>
<dbReference type="CDD" id="cd01949">
    <property type="entry name" value="GGDEF"/>
    <property type="match status" value="1"/>
</dbReference>
<feature type="domain" description="PAS" evidence="2">
    <location>
        <begin position="778"/>
        <end position="824"/>
    </location>
</feature>
<dbReference type="InterPro" id="IPR013767">
    <property type="entry name" value="PAS_fold"/>
</dbReference>
<evidence type="ECO:0000259" key="3">
    <source>
        <dbReference type="PROSITE" id="PS50113"/>
    </source>
</evidence>
<dbReference type="InterPro" id="IPR043128">
    <property type="entry name" value="Rev_trsase/Diguanyl_cyclase"/>
</dbReference>
<dbReference type="CDD" id="cd01948">
    <property type="entry name" value="EAL"/>
    <property type="match status" value="1"/>
</dbReference>
<dbReference type="InterPro" id="IPR003018">
    <property type="entry name" value="GAF"/>
</dbReference>
<dbReference type="SMART" id="SM00052">
    <property type="entry name" value="EAL"/>
    <property type="match status" value="1"/>
</dbReference>
<feature type="domain" description="GGDEF" evidence="6">
    <location>
        <begin position="935"/>
        <end position="1069"/>
    </location>
</feature>
<dbReference type="NCBIfam" id="TIGR00254">
    <property type="entry name" value="GGDEF"/>
    <property type="match status" value="1"/>
</dbReference>
<dbReference type="Gene3D" id="3.30.70.270">
    <property type="match status" value="1"/>
</dbReference>
<dbReference type="STRING" id="338969.Rfer_1983"/>
<feature type="transmembrane region" description="Helical" evidence="1">
    <location>
        <begin position="293"/>
        <end position="312"/>
    </location>
</feature>
<dbReference type="CDD" id="cd00130">
    <property type="entry name" value="PAS"/>
    <property type="match status" value="3"/>
</dbReference>
<feature type="transmembrane region" description="Helical" evidence="1">
    <location>
        <begin position="15"/>
        <end position="34"/>
    </location>
</feature>
<dbReference type="InterPro" id="IPR035919">
    <property type="entry name" value="EAL_sf"/>
</dbReference>
<dbReference type="SMART" id="SM00091">
    <property type="entry name" value="PAS"/>
    <property type="match status" value="3"/>
</dbReference>
<dbReference type="Gene3D" id="6.10.340.10">
    <property type="match status" value="1"/>
</dbReference>
<feature type="domain" description="PAS" evidence="2">
    <location>
        <begin position="364"/>
        <end position="434"/>
    </location>
</feature>
<dbReference type="eggNOG" id="COG2203">
    <property type="taxonomic scope" value="Bacteria"/>
</dbReference>
<evidence type="ECO:0000313" key="8">
    <source>
        <dbReference type="Proteomes" id="UP000008332"/>
    </source>
</evidence>
<dbReference type="OrthoDB" id="9813903at2"/>
<dbReference type="PROSITE" id="PS50112">
    <property type="entry name" value="PAS"/>
    <property type="match status" value="3"/>
</dbReference>
<evidence type="ECO:0000259" key="5">
    <source>
        <dbReference type="PROSITE" id="PS50885"/>
    </source>
</evidence>
<feature type="domain" description="HAMP" evidence="5">
    <location>
        <begin position="313"/>
        <end position="366"/>
    </location>
</feature>
<feature type="domain" description="PAC" evidence="3">
    <location>
        <begin position="851"/>
        <end position="903"/>
    </location>
</feature>
<dbReference type="Gene3D" id="3.20.20.450">
    <property type="entry name" value="EAL domain"/>
    <property type="match status" value="1"/>
</dbReference>
<evidence type="ECO:0000259" key="6">
    <source>
        <dbReference type="PROSITE" id="PS50887"/>
    </source>
</evidence>
<dbReference type="InterPro" id="IPR035965">
    <property type="entry name" value="PAS-like_dom_sf"/>
</dbReference>
<dbReference type="SMART" id="SM00065">
    <property type="entry name" value="GAF"/>
    <property type="match status" value="1"/>
</dbReference>
<dbReference type="FunFam" id="3.30.70.270:FF:000001">
    <property type="entry name" value="Diguanylate cyclase domain protein"/>
    <property type="match status" value="1"/>
</dbReference>
<name>Q21WZ5_ALBFT</name>
<dbReference type="GO" id="GO:0007165">
    <property type="term" value="P:signal transduction"/>
    <property type="evidence" value="ECO:0007669"/>
    <property type="project" value="InterPro"/>
</dbReference>